<evidence type="ECO:0000313" key="2">
    <source>
        <dbReference type="Proteomes" id="UP001318682"/>
    </source>
</evidence>
<keyword evidence="1" id="KW-0614">Plasmid</keyword>
<keyword evidence="2" id="KW-1185">Reference proteome</keyword>
<accession>A0ABZ2BZW1</accession>
<dbReference type="InterPro" id="IPR029063">
    <property type="entry name" value="SAM-dependent_MTases_sf"/>
</dbReference>
<dbReference type="RefSeq" id="WP_222869600.1">
    <property type="nucleotide sequence ID" value="NZ_CP143424.1"/>
</dbReference>
<proteinExistence type="predicted"/>
<protein>
    <submittedName>
        <fullName evidence="1">Uncharacterized protein</fullName>
    </submittedName>
</protein>
<dbReference type="Pfam" id="PF05159">
    <property type="entry name" value="Capsule_synth"/>
    <property type="match status" value="1"/>
</dbReference>
<dbReference type="Pfam" id="PF13489">
    <property type="entry name" value="Methyltransf_23"/>
    <property type="match status" value="1"/>
</dbReference>
<dbReference type="Proteomes" id="UP001318682">
    <property type="component" value="Plasmid pROLI127"/>
</dbReference>
<dbReference type="Gene3D" id="3.40.50.150">
    <property type="entry name" value="Vaccinia Virus protein VP39"/>
    <property type="match status" value="1"/>
</dbReference>
<organism evidence="1 2">
    <name type="scientific">Roseobacter fucihabitans</name>
    <dbReference type="NCBI Taxonomy" id="1537242"/>
    <lineage>
        <taxon>Bacteria</taxon>
        <taxon>Pseudomonadati</taxon>
        <taxon>Pseudomonadota</taxon>
        <taxon>Alphaproteobacteria</taxon>
        <taxon>Rhodobacterales</taxon>
        <taxon>Roseobacteraceae</taxon>
        <taxon>Roseobacter</taxon>
    </lineage>
</organism>
<evidence type="ECO:0000313" key="1">
    <source>
        <dbReference type="EMBL" id="WVX51498.1"/>
    </source>
</evidence>
<reference evidence="1 2" key="1">
    <citation type="submission" date="2024-01" db="EMBL/GenBank/DDBJ databases">
        <title>Roseobacter fucihabitans sp. nov., isolated from the brown alga Fucus spiralis.</title>
        <authorList>
            <person name="Hahnke S."/>
            <person name="Berger M."/>
            <person name="Schlingloff A."/>
            <person name="Athale I."/>
            <person name="Neumann-Schaal M."/>
            <person name="Adenaya A."/>
            <person name="Poehlein A."/>
            <person name="Daniel R."/>
            <person name="Pertersen J."/>
            <person name="Brinkhoff T."/>
        </authorList>
    </citation>
    <scope>NUCLEOTIDE SEQUENCE [LARGE SCALE GENOMIC DNA]</scope>
    <source>
        <strain evidence="1 2">B14</strain>
        <plasmid evidence="1 2">pROLI127</plasmid>
    </source>
</reference>
<gene>
    <name evidence="1" type="ORF">ROLI_046000</name>
</gene>
<dbReference type="EMBL" id="CP143424">
    <property type="protein sequence ID" value="WVX51498.1"/>
    <property type="molecule type" value="Genomic_DNA"/>
</dbReference>
<name>A0ABZ2BZW1_9RHOB</name>
<dbReference type="SUPFAM" id="SSF53335">
    <property type="entry name" value="S-adenosyl-L-methionine-dependent methyltransferases"/>
    <property type="match status" value="1"/>
</dbReference>
<dbReference type="InterPro" id="IPR007833">
    <property type="entry name" value="Capsule_polysaccharide_synth"/>
</dbReference>
<geneLocation type="plasmid" evidence="1 2">
    <name>pROLI127</name>
</geneLocation>
<sequence length="603" mass="67021">MTMTQPEFLIEVPVEWMTSAIASEATLTTACFTQLVQAAQALEARVETTPAQMYSDAAPRLPAPGQVCISYHSHGVEENVWRVKESYLPGYFTFDRFGYSGFSELAKYPDRFAQDIAAFDLTEARAKVAACKAAFLDANRSKYAQPESQAAKLPEGFVFFPLQTVHDAVAQFAHIRQVDAISYLARASAAAGVALVIKRHPYCQDTGITGALENVTQTYPNVTLVDAPIGELISKAQAVVGANSGVLFEALIAGKPVFSFADSDFAQATQQITDPSDLKAAFEPYSGPDSNHILRFLGWYLSSYCFELDMGNALQRKLRDCLDSVAQKSGAAFVSVSERTKAKQVFADQERGRRNQLSFMMVRNAYRQSARATGRFWALLRPFVTIASVLRHGKRGRILGRIWWLLPKNRRGELDPAYYERLHAEEISYQTNNWLVEYLPHLSRLNVNAVLEVGCGNGKFLRAAAEKFPRVLGADWVQTETLPLELENVSFTKVNLMQEKLPAADAVCSADVLEHMPREKIEQVIDTLAQAGPKQFHVIACYDDGHSHLSVFDPGTWLALFRRRVPDVEIVDLQPRFGDPERLVCVISNLKIGTAWQPPEGNA</sequence>